<dbReference type="EMBL" id="FQWX01000009">
    <property type="protein sequence ID" value="SHG85840.1"/>
    <property type="molecule type" value="Genomic_DNA"/>
</dbReference>
<organism evidence="1 2">
    <name type="scientific">Asaccharospora irregularis DSM 2635</name>
    <dbReference type="NCBI Taxonomy" id="1121321"/>
    <lineage>
        <taxon>Bacteria</taxon>
        <taxon>Bacillati</taxon>
        <taxon>Bacillota</taxon>
        <taxon>Clostridia</taxon>
        <taxon>Peptostreptococcales</taxon>
        <taxon>Peptostreptococcaceae</taxon>
        <taxon>Asaccharospora</taxon>
    </lineage>
</organism>
<sequence>MTNSIYETYETELEKIKKSSNTIAIFLVGSSKGLDLRETNLKLNDIDIFVFVNQGEIQERVIKYINDIEFDINYFSRNGLKYLVNNKEYFFLKEMKDAQVIYDKNNTAIHIKELCRRSYLEGPKKLSYSEKQFIKIDVESKILRLKYKEKFENFEYKFLTNLYLKDIIIGYFKINDKWVPKDKNLLKELKKENKELFNFIEEIHEEYDYNLLLQLYNHIFKEIKYTKSIKITY</sequence>
<dbReference type="RefSeq" id="WP_073125173.1">
    <property type="nucleotide sequence ID" value="NZ_BAABCH010000102.1"/>
</dbReference>
<dbReference type="Proteomes" id="UP000243255">
    <property type="component" value="Unassembled WGS sequence"/>
</dbReference>
<dbReference type="STRING" id="1121321.SAMN04488530_10949"/>
<evidence type="ECO:0008006" key="3">
    <source>
        <dbReference type="Google" id="ProtNLM"/>
    </source>
</evidence>
<gene>
    <name evidence="1" type="ORF">SAMN04488530_10949</name>
</gene>
<dbReference type="AlphaFoldDB" id="A0A1M5N8G6"/>
<protein>
    <recommendedName>
        <fullName evidence="3">Nucleotidyltransferase domain-containing protein</fullName>
    </recommendedName>
</protein>
<dbReference type="Gene3D" id="3.30.460.10">
    <property type="entry name" value="Beta Polymerase, domain 2"/>
    <property type="match status" value="1"/>
</dbReference>
<keyword evidence="2" id="KW-1185">Reference proteome</keyword>
<dbReference type="InterPro" id="IPR043519">
    <property type="entry name" value="NT_sf"/>
</dbReference>
<evidence type="ECO:0000313" key="2">
    <source>
        <dbReference type="Proteomes" id="UP000243255"/>
    </source>
</evidence>
<evidence type="ECO:0000313" key="1">
    <source>
        <dbReference type="EMBL" id="SHG85840.1"/>
    </source>
</evidence>
<proteinExistence type="predicted"/>
<dbReference type="OrthoDB" id="1706482at2"/>
<reference evidence="2" key="1">
    <citation type="submission" date="2016-11" db="EMBL/GenBank/DDBJ databases">
        <authorList>
            <person name="Varghese N."/>
            <person name="Submissions S."/>
        </authorList>
    </citation>
    <scope>NUCLEOTIDE SEQUENCE [LARGE SCALE GENOMIC DNA]</scope>
    <source>
        <strain evidence="2">DSM 2635</strain>
    </source>
</reference>
<name>A0A1M5N8G6_9FIRM</name>
<accession>A0A1M5N8G6</accession>